<protein>
    <submittedName>
        <fullName evidence="1">Uncharacterized protein</fullName>
    </submittedName>
</protein>
<evidence type="ECO:0000313" key="2">
    <source>
        <dbReference type="Proteomes" id="UP001638806"/>
    </source>
</evidence>
<sequence length="819" mass="90873">MEVMPLFRRGQLGAPRGGPNPPSRWASAACVCAVHAVLAACACPAAASGLQCRSSPSAVLGPLFAPSAGVLPCQVAPGLRALSARIANPTSRHFSRFLLYSFTAAGPFRPCLCPASQFEVTTLTALPQQPTPQPISRVPGRLTYSNPRRPDLCHLIASRQFRTIRLFPAPYPACRLRHGAWHTQRQPPNAPQNPAVDVEHQLAPVNEDEEQDAVADLTLLRSFPEPPTECQVCVVGAGPAGLMLGATLARYGVAVEVIDDRADQTPVGRADGLQPKTIETFRQLRLSDALLQRGVRVFDISFWRSTAEEPLHRLGREVHYPPVIDVLDPYILLVHQGIVEGLFIDDMRKRGKEVRRNMAFDSYDFPAGKNGQLQVNCRTNVTHDKRTLLTQYLVGCDGAHSKVRKSIPDVEAIGMSQPAIWGVLDGELITDFPDIWSKTLVYSEEHGSILLIPRERNMTRFYIELKSCVGTDRRRLGQTFVMEQARKIMAPYNVDWKYIEWFGRYQVGQRVASRFCDGQTRVFLSGDASHTHSPKAAQGMNTSMHDSWNLSWKLNLAVRGLAKPTLLESYEEERRKIALDLANFDYEHANQLAGGDAVALAKNFQGQQIPFGMGDARPGCLLPPGKVSRYIDSNPVDVQLDIPMLGQFRIFILTWDVQQAAPFLTTFCRAIAESKSFVSQLSAAASVSYAEQPRLGSPEDVYLRPERYTAVSHLFTFALITTMAKTEFEISDLPALLQDSRWTIYLDNVPEQDTRGQQCTDKWLGRLEPGEVAILNVRPDGYVGSVNRWDTAVDDAGVDAARWLDDYYSGFMQLPATAN</sequence>
<proteinExistence type="predicted"/>
<dbReference type="Proteomes" id="UP001638806">
    <property type="component" value="Unassembled WGS sequence"/>
</dbReference>
<evidence type="ECO:0000313" key="1">
    <source>
        <dbReference type="EMBL" id="KAL3963936.1"/>
    </source>
</evidence>
<reference evidence="1" key="1">
    <citation type="submission" date="2024-12" db="EMBL/GenBank/DDBJ databases">
        <title>Comparative genomics and development of molecular markers within Purpureocillium lilacinum and among Purpureocillium species.</title>
        <authorList>
            <person name="Yeh Z.-Y."/>
            <person name="Ni N.-T."/>
            <person name="Lo P.-H."/>
            <person name="Mushyakhwo K."/>
            <person name="Lin C.-F."/>
            <person name="Nai Y.-S."/>
        </authorList>
    </citation>
    <scope>NUCLEOTIDE SEQUENCE</scope>
    <source>
        <strain evidence="1">NCHU-NPUST-175</strain>
    </source>
</reference>
<gene>
    <name evidence="1" type="ORF">ACCO45_000940</name>
</gene>
<keyword evidence="2" id="KW-1185">Reference proteome</keyword>
<dbReference type="EMBL" id="JBGNUJ010000002">
    <property type="protein sequence ID" value="KAL3963936.1"/>
    <property type="molecule type" value="Genomic_DNA"/>
</dbReference>
<organism evidence="1 2">
    <name type="scientific">Purpureocillium lilacinum</name>
    <name type="common">Paecilomyces lilacinus</name>
    <dbReference type="NCBI Taxonomy" id="33203"/>
    <lineage>
        <taxon>Eukaryota</taxon>
        <taxon>Fungi</taxon>
        <taxon>Dikarya</taxon>
        <taxon>Ascomycota</taxon>
        <taxon>Pezizomycotina</taxon>
        <taxon>Sordariomycetes</taxon>
        <taxon>Hypocreomycetidae</taxon>
        <taxon>Hypocreales</taxon>
        <taxon>Ophiocordycipitaceae</taxon>
        <taxon>Purpureocillium</taxon>
    </lineage>
</organism>
<name>A0ACC4E668_PURLI</name>
<accession>A0ACC4E668</accession>
<comment type="caution">
    <text evidence="1">The sequence shown here is derived from an EMBL/GenBank/DDBJ whole genome shotgun (WGS) entry which is preliminary data.</text>
</comment>